<gene>
    <name evidence="7" type="ORF">GJR97_15985</name>
</gene>
<protein>
    <submittedName>
        <fullName evidence="7">MFS transporter</fullName>
    </submittedName>
</protein>
<dbReference type="PANTHER" id="PTHR23528">
    <property type="match status" value="1"/>
</dbReference>
<accession>A0A6L5R6Q2</accession>
<feature type="transmembrane region" description="Helical" evidence="5">
    <location>
        <begin position="150"/>
        <end position="172"/>
    </location>
</feature>
<feature type="domain" description="Major facilitator superfamily (MFS) profile" evidence="6">
    <location>
        <begin position="53"/>
        <end position="455"/>
    </location>
</feature>
<name>A0A6L5R6Q2_9MICO</name>
<dbReference type="InterPro" id="IPR036259">
    <property type="entry name" value="MFS_trans_sf"/>
</dbReference>
<feature type="transmembrane region" description="Helical" evidence="5">
    <location>
        <begin position="90"/>
        <end position="113"/>
    </location>
</feature>
<feature type="transmembrane region" description="Helical" evidence="5">
    <location>
        <begin position="361"/>
        <end position="385"/>
    </location>
</feature>
<reference evidence="7 8" key="1">
    <citation type="submission" date="2019-11" db="EMBL/GenBank/DDBJ databases">
        <title>Agromyces kandeliae sp. nov., isolated from mangrove soil.</title>
        <authorList>
            <person name="Wang R."/>
        </authorList>
    </citation>
    <scope>NUCLEOTIDE SEQUENCE [LARGE SCALE GENOMIC DNA]</scope>
    <source>
        <strain evidence="7 8">Q22</strain>
    </source>
</reference>
<feature type="transmembrane region" description="Helical" evidence="5">
    <location>
        <begin position="431"/>
        <end position="451"/>
    </location>
</feature>
<evidence type="ECO:0000259" key="6">
    <source>
        <dbReference type="PROSITE" id="PS50850"/>
    </source>
</evidence>
<evidence type="ECO:0000256" key="1">
    <source>
        <dbReference type="ARBA" id="ARBA00004651"/>
    </source>
</evidence>
<dbReference type="Proteomes" id="UP000476511">
    <property type="component" value="Unassembled WGS sequence"/>
</dbReference>
<feature type="transmembrane region" description="Helical" evidence="5">
    <location>
        <begin position="335"/>
        <end position="355"/>
    </location>
</feature>
<dbReference type="AlphaFoldDB" id="A0A6L5R6Q2"/>
<evidence type="ECO:0000313" key="7">
    <source>
        <dbReference type="EMBL" id="MRX45214.1"/>
    </source>
</evidence>
<feature type="transmembrane region" description="Helical" evidence="5">
    <location>
        <begin position="211"/>
        <end position="232"/>
    </location>
</feature>
<feature type="transmembrane region" description="Helical" evidence="5">
    <location>
        <begin position="125"/>
        <end position="144"/>
    </location>
</feature>
<organism evidence="7 8">
    <name type="scientific">Agromyces kandeliae</name>
    <dbReference type="NCBI Taxonomy" id="2666141"/>
    <lineage>
        <taxon>Bacteria</taxon>
        <taxon>Bacillati</taxon>
        <taxon>Actinomycetota</taxon>
        <taxon>Actinomycetes</taxon>
        <taxon>Micrococcales</taxon>
        <taxon>Microbacteriaceae</taxon>
        <taxon>Agromyces</taxon>
    </lineage>
</organism>
<dbReference type="RefSeq" id="WP_154347777.1">
    <property type="nucleotide sequence ID" value="NZ_WKJD01000021.1"/>
</dbReference>
<proteinExistence type="predicted"/>
<evidence type="ECO:0000256" key="4">
    <source>
        <dbReference type="ARBA" id="ARBA00023136"/>
    </source>
</evidence>
<feature type="transmembrane region" description="Helical" evidence="5">
    <location>
        <begin position="184"/>
        <end position="205"/>
    </location>
</feature>
<feature type="transmembrane region" description="Helical" evidence="5">
    <location>
        <begin position="269"/>
        <end position="290"/>
    </location>
</feature>
<keyword evidence="3 5" id="KW-1133">Transmembrane helix</keyword>
<comment type="caution">
    <text evidence="7">The sequence shown here is derived from an EMBL/GenBank/DDBJ whole genome shotgun (WGS) entry which is preliminary data.</text>
</comment>
<dbReference type="GO" id="GO:0022857">
    <property type="term" value="F:transmembrane transporter activity"/>
    <property type="evidence" value="ECO:0007669"/>
    <property type="project" value="InterPro"/>
</dbReference>
<evidence type="ECO:0000256" key="5">
    <source>
        <dbReference type="SAM" id="Phobius"/>
    </source>
</evidence>
<dbReference type="InterPro" id="IPR011701">
    <property type="entry name" value="MFS"/>
</dbReference>
<dbReference type="EMBL" id="WKJD01000021">
    <property type="protein sequence ID" value="MRX45214.1"/>
    <property type="molecule type" value="Genomic_DNA"/>
</dbReference>
<dbReference type="SUPFAM" id="SSF103473">
    <property type="entry name" value="MFS general substrate transporter"/>
    <property type="match status" value="1"/>
</dbReference>
<keyword evidence="2 5" id="KW-0812">Transmembrane</keyword>
<dbReference type="PROSITE" id="PS50850">
    <property type="entry name" value="MFS"/>
    <property type="match status" value="1"/>
</dbReference>
<comment type="subcellular location">
    <subcellularLocation>
        <location evidence="1">Cell membrane</location>
        <topology evidence="1">Multi-pass membrane protein</topology>
    </subcellularLocation>
</comment>
<dbReference type="GO" id="GO:0005886">
    <property type="term" value="C:plasma membrane"/>
    <property type="evidence" value="ECO:0007669"/>
    <property type="project" value="UniProtKB-SubCell"/>
</dbReference>
<dbReference type="Pfam" id="PF07690">
    <property type="entry name" value="MFS_1"/>
    <property type="match status" value="1"/>
</dbReference>
<feature type="transmembrane region" description="Helical" evidence="5">
    <location>
        <begin position="302"/>
        <end position="323"/>
    </location>
</feature>
<feature type="transmembrane region" description="Helical" evidence="5">
    <location>
        <begin position="54"/>
        <end position="78"/>
    </location>
</feature>
<dbReference type="Gene3D" id="1.20.1250.20">
    <property type="entry name" value="MFS general substrate transporter like domains"/>
    <property type="match status" value="2"/>
</dbReference>
<evidence type="ECO:0000256" key="3">
    <source>
        <dbReference type="ARBA" id="ARBA00022989"/>
    </source>
</evidence>
<keyword evidence="8" id="KW-1185">Reference proteome</keyword>
<evidence type="ECO:0000256" key="2">
    <source>
        <dbReference type="ARBA" id="ARBA00022692"/>
    </source>
</evidence>
<keyword evidence="4 5" id="KW-0472">Membrane</keyword>
<evidence type="ECO:0000313" key="8">
    <source>
        <dbReference type="Proteomes" id="UP000476511"/>
    </source>
</evidence>
<dbReference type="PANTHER" id="PTHR23528:SF1">
    <property type="entry name" value="MAJOR FACILITATOR SUPERFAMILY (MFS) PROFILE DOMAIN-CONTAINING PROTEIN"/>
    <property type="match status" value="1"/>
</dbReference>
<dbReference type="InterPro" id="IPR020846">
    <property type="entry name" value="MFS_dom"/>
</dbReference>
<sequence>MTQDRDAVRGMGGASPERTDVILAETVAVDALSPSAPGSPQTDPAERRVPRRTVALIFVGAFGAGLALVVPMAYSMALRLADLAPGQESVLGYILGIGAVCSLVAAPLTGIISDRTRSRWGRRRPFTVLGVAIGLAAVPVLAFAPNIPVLTAGWLLTSIGWGTAGGSIGNLLADTLPERQRGQVSGLVNLAGQVAPVLGILLAGLVTGSSLLLFLVPALLGALMVLAFALFVHEGDSRHLRFADALTVARFVLSLAFDPRRHPAFAWAWVGRFLFFFGLSLTIPYGTYFYSQRLGVPVEDVATVMAAISAVGIAAASVGALGAGWISDRWGSRRMWTATAAALFAVGCIVSALSWTLPGLIAGAMISNVGIAAFGSVGQALVLDVMPHRETQAGRFSAIIGFSQRIPSAVAPLAAPLVMSLAPVAEARYTVLYLASGALAVVGGIVTATMVRFRG</sequence>